<keyword evidence="8" id="KW-0378">Hydrolase</keyword>
<organism evidence="20 21">
    <name type="scientific">Latimeria chalumnae</name>
    <name type="common">Coelacanth</name>
    <dbReference type="NCBI Taxonomy" id="7897"/>
    <lineage>
        <taxon>Eukaryota</taxon>
        <taxon>Metazoa</taxon>
        <taxon>Chordata</taxon>
        <taxon>Craniata</taxon>
        <taxon>Vertebrata</taxon>
        <taxon>Euteleostomi</taxon>
        <taxon>Coelacanthiformes</taxon>
        <taxon>Coelacanthidae</taxon>
        <taxon>Latimeria</taxon>
    </lineage>
</organism>
<dbReference type="EMBL" id="AFYH01150386">
    <property type="status" value="NOT_ANNOTATED_CDS"/>
    <property type="molecule type" value="Genomic_DNA"/>
</dbReference>
<dbReference type="GO" id="GO:0003727">
    <property type="term" value="F:single-stranded RNA binding"/>
    <property type="evidence" value="ECO:0007669"/>
    <property type="project" value="TreeGrafter"/>
</dbReference>
<proteinExistence type="inferred from homology"/>
<dbReference type="EMBL" id="AFYH01150384">
    <property type="status" value="NOT_ANNOTATED_CDS"/>
    <property type="molecule type" value="Genomic_DNA"/>
</dbReference>
<dbReference type="PROSITE" id="PS51194">
    <property type="entry name" value="HELICASE_CTER"/>
    <property type="match status" value="1"/>
</dbReference>
<evidence type="ECO:0000256" key="10">
    <source>
        <dbReference type="ARBA" id="ARBA00022833"/>
    </source>
</evidence>
<dbReference type="InterPro" id="IPR014001">
    <property type="entry name" value="Helicase_ATP-bd"/>
</dbReference>
<comment type="similarity">
    <text evidence="2">Belongs to the helicase family. RLR subfamily.</text>
</comment>
<keyword evidence="4" id="KW-0963">Cytoplasm</keyword>
<dbReference type="EMBL" id="AFYH01150390">
    <property type="status" value="NOT_ANNOTATED_CDS"/>
    <property type="molecule type" value="Genomic_DNA"/>
</dbReference>
<keyword evidence="9" id="KW-0347">Helicase</keyword>
<feature type="compositionally biased region" description="Basic and acidic residues" evidence="16">
    <location>
        <begin position="14"/>
        <end position="24"/>
    </location>
</feature>
<name>H3ATM4_LATCH</name>
<dbReference type="PANTHER" id="PTHR14074">
    <property type="entry name" value="HELICASE WITH DEATH DOMAIN-RELATED"/>
    <property type="match status" value="1"/>
</dbReference>
<dbReference type="InterPro" id="IPR006935">
    <property type="entry name" value="Helicase/UvrB_N"/>
</dbReference>
<dbReference type="GeneTree" id="ENSGT00940000153173"/>
<evidence type="ECO:0000313" key="21">
    <source>
        <dbReference type="Proteomes" id="UP000008672"/>
    </source>
</evidence>
<dbReference type="InterPro" id="IPR051363">
    <property type="entry name" value="RLR_Helicase"/>
</dbReference>
<dbReference type="HOGENOM" id="CLU_006888_2_1_1"/>
<dbReference type="GO" id="GO:0003724">
    <property type="term" value="F:RNA helicase activity"/>
    <property type="evidence" value="ECO:0007669"/>
    <property type="project" value="UniProtKB-EC"/>
</dbReference>
<keyword evidence="13" id="KW-0694">RNA-binding</keyword>
<keyword evidence="10" id="KW-0862">Zinc</keyword>
<dbReference type="Proteomes" id="UP000008672">
    <property type="component" value="Unassembled WGS sequence"/>
</dbReference>
<comment type="catalytic activity">
    <reaction evidence="15">
        <text>ATP + H2O = ADP + phosphate + H(+)</text>
        <dbReference type="Rhea" id="RHEA:13065"/>
        <dbReference type="ChEBI" id="CHEBI:15377"/>
        <dbReference type="ChEBI" id="CHEBI:15378"/>
        <dbReference type="ChEBI" id="CHEBI:30616"/>
        <dbReference type="ChEBI" id="CHEBI:43474"/>
        <dbReference type="ChEBI" id="CHEBI:456216"/>
        <dbReference type="EC" id="3.6.4.13"/>
    </reaction>
    <physiologicalReaction direction="left-to-right" evidence="15">
        <dbReference type="Rhea" id="RHEA:13066"/>
    </physiologicalReaction>
</comment>
<evidence type="ECO:0000256" key="11">
    <source>
        <dbReference type="ARBA" id="ARBA00022840"/>
    </source>
</evidence>
<comment type="subcellular location">
    <subcellularLocation>
        <location evidence="1">Cytoplasm</location>
    </subcellularLocation>
</comment>
<dbReference type="GO" id="GO:0008270">
    <property type="term" value="F:zinc ion binding"/>
    <property type="evidence" value="ECO:0007669"/>
    <property type="project" value="TreeGrafter"/>
</dbReference>
<evidence type="ECO:0000256" key="14">
    <source>
        <dbReference type="ARBA" id="ARBA00023118"/>
    </source>
</evidence>
<dbReference type="EMBL" id="AFYH01150387">
    <property type="status" value="NOT_ANNOTATED_CDS"/>
    <property type="molecule type" value="Genomic_DNA"/>
</dbReference>
<dbReference type="CDD" id="cd18802">
    <property type="entry name" value="SF2_C_dicer"/>
    <property type="match status" value="1"/>
</dbReference>
<dbReference type="STRING" id="7897.ENSLACP00000012995"/>
<dbReference type="CDD" id="cd15807">
    <property type="entry name" value="MDA5_C"/>
    <property type="match status" value="1"/>
</dbReference>
<evidence type="ECO:0000256" key="8">
    <source>
        <dbReference type="ARBA" id="ARBA00022801"/>
    </source>
</evidence>
<dbReference type="PROSITE" id="PS51192">
    <property type="entry name" value="HELICASE_ATP_BIND_1"/>
    <property type="match status" value="1"/>
</dbReference>
<dbReference type="EMBL" id="AFYH01150385">
    <property type="status" value="NOT_ANNOTATED_CDS"/>
    <property type="molecule type" value="Genomic_DNA"/>
</dbReference>
<dbReference type="eggNOG" id="KOG0354">
    <property type="taxonomic scope" value="Eukaryota"/>
</dbReference>
<dbReference type="OMA" id="TFCQMNP"/>
<dbReference type="Pfam" id="PF18119">
    <property type="entry name" value="RIG-I_C"/>
    <property type="match status" value="1"/>
</dbReference>
<evidence type="ECO:0000259" key="17">
    <source>
        <dbReference type="PROSITE" id="PS51192"/>
    </source>
</evidence>
<evidence type="ECO:0000256" key="7">
    <source>
        <dbReference type="ARBA" id="ARBA00022741"/>
    </source>
</evidence>
<feature type="domain" description="Helicase C-terminal" evidence="18">
    <location>
        <begin position="404"/>
        <end position="568"/>
    </location>
</feature>
<dbReference type="InterPro" id="IPR021673">
    <property type="entry name" value="RLR_CTR"/>
</dbReference>
<dbReference type="InParanoid" id="H3ATM4"/>
<feature type="region of interest" description="Disordered" evidence="16">
    <location>
        <begin position="1"/>
        <end position="24"/>
    </location>
</feature>
<evidence type="ECO:0000313" key="20">
    <source>
        <dbReference type="Ensembl" id="ENSLACP00000012995.1"/>
    </source>
</evidence>
<dbReference type="Gene3D" id="3.40.50.300">
    <property type="entry name" value="P-loop containing nucleotide triphosphate hydrolases"/>
    <property type="match status" value="2"/>
</dbReference>
<reference evidence="21" key="1">
    <citation type="submission" date="2011-08" db="EMBL/GenBank/DDBJ databases">
        <title>The draft genome of Latimeria chalumnae.</title>
        <authorList>
            <person name="Di Palma F."/>
            <person name="Alfoldi J."/>
            <person name="Johnson J."/>
            <person name="Berlin A."/>
            <person name="Gnerre S."/>
            <person name="Jaffe D."/>
            <person name="MacCallum I."/>
            <person name="Young S."/>
            <person name="Walker B.J."/>
            <person name="Lander E."/>
            <person name="Lindblad-Toh K."/>
        </authorList>
    </citation>
    <scope>NUCLEOTIDE SEQUENCE [LARGE SCALE GENOMIC DNA]</scope>
    <source>
        <strain evidence="21">Wild caught</strain>
    </source>
</reference>
<evidence type="ECO:0000256" key="4">
    <source>
        <dbReference type="ARBA" id="ARBA00022490"/>
    </source>
</evidence>
<evidence type="ECO:0000256" key="12">
    <source>
        <dbReference type="ARBA" id="ARBA00022859"/>
    </source>
</evidence>
<keyword evidence="5" id="KW-0399">Innate immunity</keyword>
<keyword evidence="14" id="KW-0051">Antiviral defense</keyword>
<dbReference type="EMBL" id="AFYH01150383">
    <property type="status" value="NOT_ANNOTATED_CDS"/>
    <property type="molecule type" value="Genomic_DNA"/>
</dbReference>
<reference evidence="20" key="3">
    <citation type="submission" date="2025-09" db="UniProtKB">
        <authorList>
            <consortium name="Ensembl"/>
        </authorList>
    </citation>
    <scope>IDENTIFICATION</scope>
</reference>
<dbReference type="PANTHER" id="PTHR14074:SF14">
    <property type="entry name" value="INTERFERON-INDUCED HELICASE C DOMAIN-CONTAINING PROTEIN 1"/>
    <property type="match status" value="1"/>
</dbReference>
<dbReference type="Ensembl" id="ENSLACT00000013090.1">
    <property type="protein sequence ID" value="ENSLACP00000012995.1"/>
    <property type="gene ID" value="ENSLACG00000011448.1"/>
</dbReference>
<dbReference type="SUPFAM" id="SSF52540">
    <property type="entry name" value="P-loop containing nucleoside triphosphate hydrolases"/>
    <property type="match status" value="1"/>
</dbReference>
<sequence length="731" mass="85067">MLENFDAESNDEQEPGKRSSPEPEIILRDYQMEVAEPALKKKNIIICLPTGSGKTRVAVYITKEHLDNQKKSRTPGKVVVLVNKVPLVEQHFRKEFHPFLKHCYQVTKISGDTQLKISFPEVVRKNDIIICTAQILENFLLDSKKENHDGVQLSDFSLIIIDECHHTQKGGVYNSIMTRYLEQKLKNKKLNKENKPVIPLPQILGLTASPGVGGAKNRQKAEEHILKICANLDAYRIMTVQHHILQLENQVKDPHKKIEIAEERREDPFGDQIKKMMTEIQKYCRQCPTSDFGTQSYEQWVVQKEKAAAKEENRKERVCAEHLRKYNDALQINDTIRMRDAYSHLNNFYAEERRKKVQEDEDEDHLKPTTSRFDETDEFLFHLFFDNQKNLEKLAENPEYENKKLTKLRRTILEEFTRSQESRGIIFTKTRQSAYALLQWIQENQKFEEVGVKAHYLIGAGHHSAFKPMTQNEQKEVLHKFSTGELNLLIATTVAEEGLDITECNTVIRYGLVTNEIAMVQARGRARADDSTYALVAQEGSGVVERESVNAYREKMMHAAIQRVQRMSERDYSNKIEGFQIQSIMERKMKNKKKQARQCQEDPSIVTLHCRNCNVRVCSGKDIQVIESMHHVNVTKEFKTFYVEKENPAVQDKFLDYQTSSEITCRKCGQTWGPLMVHRGLTLPCLKIKHFVVELKLKTTERKTYKQWNELSLRFPDFDYTAHYEFSDDED</sequence>
<feature type="compositionally biased region" description="Acidic residues" evidence="16">
    <location>
        <begin position="1"/>
        <end position="13"/>
    </location>
</feature>
<dbReference type="Pfam" id="PF04851">
    <property type="entry name" value="ResIII"/>
    <property type="match status" value="1"/>
</dbReference>
<reference evidence="20" key="2">
    <citation type="submission" date="2025-08" db="UniProtKB">
        <authorList>
            <consortium name="Ensembl"/>
        </authorList>
    </citation>
    <scope>IDENTIFICATION</scope>
</reference>
<evidence type="ECO:0000256" key="3">
    <source>
        <dbReference type="ARBA" id="ARBA00012552"/>
    </source>
</evidence>
<keyword evidence="21" id="KW-1185">Reference proteome</keyword>
<accession>H3ATM4</accession>
<feature type="domain" description="RLR CTR" evidence="19">
    <location>
        <begin position="596"/>
        <end position="725"/>
    </location>
</feature>
<dbReference type="InterPro" id="IPR038557">
    <property type="entry name" value="RLR_C_sf"/>
</dbReference>
<dbReference type="FunCoup" id="H3ATM4">
    <property type="interactions" value="749"/>
</dbReference>
<dbReference type="GO" id="GO:0039530">
    <property type="term" value="P:MDA-5 signaling pathway"/>
    <property type="evidence" value="ECO:0007669"/>
    <property type="project" value="TreeGrafter"/>
</dbReference>
<evidence type="ECO:0000256" key="13">
    <source>
        <dbReference type="ARBA" id="ARBA00022884"/>
    </source>
</evidence>
<dbReference type="GO" id="GO:0140374">
    <property type="term" value="P:antiviral innate immune response"/>
    <property type="evidence" value="ECO:0007669"/>
    <property type="project" value="TreeGrafter"/>
</dbReference>
<dbReference type="GO" id="GO:0016787">
    <property type="term" value="F:hydrolase activity"/>
    <property type="evidence" value="ECO:0007669"/>
    <property type="project" value="UniProtKB-KW"/>
</dbReference>
<keyword evidence="12" id="KW-0391">Immunity</keyword>
<dbReference type="EC" id="3.6.4.13" evidence="3"/>
<evidence type="ECO:0000256" key="15">
    <source>
        <dbReference type="ARBA" id="ARBA00049390"/>
    </source>
</evidence>
<dbReference type="Pfam" id="PF00271">
    <property type="entry name" value="Helicase_C"/>
    <property type="match status" value="1"/>
</dbReference>
<evidence type="ECO:0000256" key="1">
    <source>
        <dbReference type="ARBA" id="ARBA00004496"/>
    </source>
</evidence>
<gene>
    <name evidence="20" type="primary">IFIH1</name>
</gene>
<keyword evidence="11" id="KW-0067">ATP-binding</keyword>
<dbReference type="SMART" id="SM00490">
    <property type="entry name" value="HELICc"/>
    <property type="match status" value="1"/>
</dbReference>
<dbReference type="InterPro" id="IPR041204">
    <property type="entry name" value="RIG-I-like_C"/>
</dbReference>
<dbReference type="PROSITE" id="PS51789">
    <property type="entry name" value="RLR_CTR"/>
    <property type="match status" value="1"/>
</dbReference>
<dbReference type="EMBL" id="AFYH01150388">
    <property type="status" value="NOT_ANNOTATED_CDS"/>
    <property type="molecule type" value="Genomic_DNA"/>
</dbReference>
<dbReference type="Pfam" id="PF11648">
    <property type="entry name" value="RIG-I_C-RD"/>
    <property type="match status" value="1"/>
</dbReference>
<evidence type="ECO:0000256" key="5">
    <source>
        <dbReference type="ARBA" id="ARBA00022588"/>
    </source>
</evidence>
<dbReference type="GO" id="GO:0005737">
    <property type="term" value="C:cytoplasm"/>
    <property type="evidence" value="ECO:0007669"/>
    <property type="project" value="UniProtKB-SubCell"/>
</dbReference>
<feature type="domain" description="Helicase ATP-binding" evidence="17">
    <location>
        <begin position="35"/>
        <end position="228"/>
    </location>
</feature>
<keyword evidence="7" id="KW-0547">Nucleotide-binding</keyword>
<dbReference type="InterPro" id="IPR027417">
    <property type="entry name" value="P-loop_NTPase"/>
</dbReference>
<dbReference type="Bgee" id="ENSLACG00000011448">
    <property type="expression patterns" value="Expressed in post-anal tail muscle and 2 other cell types or tissues"/>
</dbReference>
<evidence type="ECO:0000256" key="6">
    <source>
        <dbReference type="ARBA" id="ARBA00022723"/>
    </source>
</evidence>
<evidence type="ECO:0000259" key="19">
    <source>
        <dbReference type="PROSITE" id="PS51789"/>
    </source>
</evidence>
<dbReference type="EMBL" id="AFYH01150389">
    <property type="status" value="NOT_ANNOTATED_CDS"/>
    <property type="molecule type" value="Genomic_DNA"/>
</dbReference>
<evidence type="ECO:0000256" key="2">
    <source>
        <dbReference type="ARBA" id="ARBA00006866"/>
    </source>
</evidence>
<keyword evidence="6" id="KW-0479">Metal-binding</keyword>
<protein>
    <recommendedName>
        <fullName evidence="3">RNA helicase</fullName>
        <ecNumber evidence="3">3.6.4.13</ecNumber>
    </recommendedName>
</protein>
<dbReference type="FunFam" id="3.40.50.300:FF:000736">
    <property type="entry name" value="Interferon-induced helicase C domain-containing protein 1"/>
    <property type="match status" value="1"/>
</dbReference>
<dbReference type="CDD" id="cd12090">
    <property type="entry name" value="MDA5_ID"/>
    <property type="match status" value="1"/>
</dbReference>
<dbReference type="GO" id="GO:0003725">
    <property type="term" value="F:double-stranded RNA binding"/>
    <property type="evidence" value="ECO:0007669"/>
    <property type="project" value="TreeGrafter"/>
</dbReference>
<dbReference type="InterPro" id="IPR001650">
    <property type="entry name" value="Helicase_C-like"/>
</dbReference>
<dbReference type="GO" id="GO:0005524">
    <property type="term" value="F:ATP binding"/>
    <property type="evidence" value="ECO:0007669"/>
    <property type="project" value="UniProtKB-KW"/>
</dbReference>
<dbReference type="FunFam" id="3.40.50.300:FF:000893">
    <property type="entry name" value="Interferon-induced with helicase C domain 1"/>
    <property type="match status" value="1"/>
</dbReference>
<dbReference type="SMART" id="SM00487">
    <property type="entry name" value="DEXDc"/>
    <property type="match status" value="1"/>
</dbReference>
<evidence type="ECO:0000259" key="18">
    <source>
        <dbReference type="PROSITE" id="PS51194"/>
    </source>
</evidence>
<dbReference type="Gene3D" id="1.20.1320.30">
    <property type="match status" value="1"/>
</dbReference>
<evidence type="ECO:0000256" key="16">
    <source>
        <dbReference type="SAM" id="MobiDB-lite"/>
    </source>
</evidence>
<dbReference type="Gene3D" id="2.170.150.30">
    <property type="entry name" value="RIG-I-like receptor, C-terminal regulatory domain"/>
    <property type="match status" value="1"/>
</dbReference>
<dbReference type="GO" id="GO:0003677">
    <property type="term" value="F:DNA binding"/>
    <property type="evidence" value="ECO:0007669"/>
    <property type="project" value="InterPro"/>
</dbReference>
<dbReference type="AlphaFoldDB" id="H3ATM4"/>
<evidence type="ECO:0000256" key="9">
    <source>
        <dbReference type="ARBA" id="ARBA00022806"/>
    </source>
</evidence>